<protein>
    <submittedName>
        <fullName evidence="1">Uncharacterized protein</fullName>
    </submittedName>
</protein>
<comment type="caution">
    <text evidence="1">The sequence shown here is derived from an EMBL/GenBank/DDBJ whole genome shotgun (WGS) entry which is preliminary data.</text>
</comment>
<reference evidence="1 2" key="1">
    <citation type="submission" date="2017-05" db="EMBL/GenBank/DDBJ databases">
        <authorList>
            <person name="Varghese N."/>
            <person name="Submissions S."/>
        </authorList>
    </citation>
    <scope>NUCLEOTIDE SEQUENCE [LARGE SCALE GENOMIC DNA]</scope>
    <source>
        <strain evidence="1 2">DSM 25457</strain>
    </source>
</reference>
<name>A0ABY1QNH2_9BACT</name>
<sequence>MIDGLVRLPGDGARAVLSPGKLFGERVASLPKKIRGARGLASRIWVAFPRLEKAGQLQACFRSEKLVQLGGVFAASAAAFSEAA</sequence>
<gene>
    <name evidence="1" type="ORF">SAMN06265222_117118</name>
</gene>
<dbReference type="Proteomes" id="UP001158067">
    <property type="component" value="Unassembled WGS sequence"/>
</dbReference>
<organism evidence="1 2">
    <name type="scientific">Neorhodopirellula lusitana</name>
    <dbReference type="NCBI Taxonomy" id="445327"/>
    <lineage>
        <taxon>Bacteria</taxon>
        <taxon>Pseudomonadati</taxon>
        <taxon>Planctomycetota</taxon>
        <taxon>Planctomycetia</taxon>
        <taxon>Pirellulales</taxon>
        <taxon>Pirellulaceae</taxon>
        <taxon>Neorhodopirellula</taxon>
    </lineage>
</organism>
<proteinExistence type="predicted"/>
<keyword evidence="2" id="KW-1185">Reference proteome</keyword>
<evidence type="ECO:0000313" key="1">
    <source>
        <dbReference type="EMBL" id="SMP74370.1"/>
    </source>
</evidence>
<accession>A0ABY1QNH2</accession>
<evidence type="ECO:0000313" key="2">
    <source>
        <dbReference type="Proteomes" id="UP001158067"/>
    </source>
</evidence>
<dbReference type="EMBL" id="FXUG01000017">
    <property type="protein sequence ID" value="SMP74370.1"/>
    <property type="molecule type" value="Genomic_DNA"/>
</dbReference>